<keyword evidence="6" id="KW-1185">Reference proteome</keyword>
<feature type="domain" description="DnaD N-terminal" evidence="4">
    <location>
        <begin position="17"/>
        <end position="114"/>
    </location>
</feature>
<dbReference type="InterPro" id="IPR053162">
    <property type="entry name" value="DnaD"/>
</dbReference>
<dbReference type="Gene3D" id="1.10.10.10">
    <property type="entry name" value="Winged helix-like DNA-binding domain superfamily/Winged helix DNA-binding domain"/>
    <property type="match status" value="1"/>
</dbReference>
<evidence type="ECO:0000259" key="4">
    <source>
        <dbReference type="Pfam" id="PF21984"/>
    </source>
</evidence>
<dbReference type="RefSeq" id="WP_306980021.1">
    <property type="nucleotide sequence ID" value="NZ_JAUSUA010000001.1"/>
</dbReference>
<feature type="compositionally biased region" description="Basic and acidic residues" evidence="2">
    <location>
        <begin position="197"/>
        <end position="224"/>
    </location>
</feature>
<reference evidence="5 6" key="1">
    <citation type="submission" date="2023-07" db="EMBL/GenBank/DDBJ databases">
        <title>Genomic Encyclopedia of Type Strains, Phase IV (KMG-IV): sequencing the most valuable type-strain genomes for metagenomic binning, comparative biology and taxonomic classification.</title>
        <authorList>
            <person name="Goeker M."/>
        </authorList>
    </citation>
    <scope>NUCLEOTIDE SEQUENCE [LARGE SCALE GENOMIC DNA]</scope>
    <source>
        <strain evidence="5 6">DSM 19154</strain>
    </source>
</reference>
<dbReference type="Pfam" id="PF21984">
    <property type="entry name" value="DnaD_N"/>
    <property type="match status" value="1"/>
</dbReference>
<dbReference type="Gene3D" id="1.10.10.630">
    <property type="entry name" value="DnaD domain-like"/>
    <property type="match status" value="1"/>
</dbReference>
<evidence type="ECO:0000313" key="5">
    <source>
        <dbReference type="EMBL" id="MDQ0205960.1"/>
    </source>
</evidence>
<dbReference type="PANTHER" id="PTHR37293:SF6">
    <property type="entry name" value="DNA REPLICATION PROTEIN DNAD"/>
    <property type="match status" value="1"/>
</dbReference>
<evidence type="ECO:0000259" key="3">
    <source>
        <dbReference type="Pfam" id="PF07261"/>
    </source>
</evidence>
<evidence type="ECO:0000256" key="1">
    <source>
        <dbReference type="ARBA" id="ARBA00093462"/>
    </source>
</evidence>
<sequence>MKKTKLAKWMAQKHITIPEWLLAHYTELGLNEYELMALLHIQSFIDQGDDFLTPTQLSDRMTLNHEECTKVLSKLIRSQLLALEKKSDESGILYEAYSLEPLWMRIIELVDQKEYTASQVESVELEGKLYKQVEQEFGRPLSPIEAETLSMWIDQDQHKPELIYAALKEAVVSGKLNFRYIDRILFEWKKNGIKTTDQARAHSEKFRNQSQTRKPEKETVRTDHVPGFSWLEQS</sequence>
<dbReference type="NCBIfam" id="TIGR01446">
    <property type="entry name" value="DnaD_dom"/>
    <property type="match status" value="1"/>
</dbReference>
<dbReference type="InterPro" id="IPR006343">
    <property type="entry name" value="DnaB/C_C"/>
</dbReference>
<dbReference type="InterPro" id="IPR034829">
    <property type="entry name" value="DnaD-like_sf"/>
</dbReference>
<feature type="region of interest" description="Disordered" evidence="2">
    <location>
        <begin position="197"/>
        <end position="234"/>
    </location>
</feature>
<dbReference type="SUPFAM" id="SSF158499">
    <property type="entry name" value="DnaD domain-like"/>
    <property type="match status" value="1"/>
</dbReference>
<accession>A0ABT9YDM5</accession>
<dbReference type="EMBL" id="JAUSUA010000001">
    <property type="protein sequence ID" value="MDQ0205960.1"/>
    <property type="molecule type" value="Genomic_DNA"/>
</dbReference>
<dbReference type="InterPro" id="IPR053843">
    <property type="entry name" value="DnaD_N"/>
</dbReference>
<feature type="domain" description="DnaB/C C-terminal" evidence="3">
    <location>
        <begin position="130"/>
        <end position="202"/>
    </location>
</feature>
<dbReference type="PANTHER" id="PTHR37293">
    <property type="entry name" value="PHAGE REPLICATION PROTEIN-RELATED"/>
    <property type="match status" value="1"/>
</dbReference>
<comment type="similarity">
    <text evidence="1">Belongs to the DnaB/DnaD family.</text>
</comment>
<evidence type="ECO:0000313" key="6">
    <source>
        <dbReference type="Proteomes" id="UP001225034"/>
    </source>
</evidence>
<comment type="caution">
    <text evidence="5">The sequence shown here is derived from an EMBL/GenBank/DDBJ whole genome shotgun (WGS) entry which is preliminary data.</text>
</comment>
<dbReference type="Proteomes" id="UP001225034">
    <property type="component" value="Unassembled WGS sequence"/>
</dbReference>
<name>A0ABT9YDM5_9BACI</name>
<protein>
    <submittedName>
        <fullName evidence="5">DNA replication protein</fullName>
    </submittedName>
</protein>
<dbReference type="InterPro" id="IPR036388">
    <property type="entry name" value="WH-like_DNA-bd_sf"/>
</dbReference>
<proteinExistence type="inferred from homology"/>
<organism evidence="5 6">
    <name type="scientific">Alkalicoccobacillus murimartini</name>
    <dbReference type="NCBI Taxonomy" id="171685"/>
    <lineage>
        <taxon>Bacteria</taxon>
        <taxon>Bacillati</taxon>
        <taxon>Bacillota</taxon>
        <taxon>Bacilli</taxon>
        <taxon>Bacillales</taxon>
        <taxon>Bacillaceae</taxon>
        <taxon>Alkalicoccobacillus</taxon>
    </lineage>
</organism>
<evidence type="ECO:0000256" key="2">
    <source>
        <dbReference type="SAM" id="MobiDB-lite"/>
    </source>
</evidence>
<gene>
    <name evidence="5" type="ORF">J2S05_000734</name>
</gene>
<dbReference type="Pfam" id="PF07261">
    <property type="entry name" value="DnaB_2"/>
    <property type="match status" value="1"/>
</dbReference>